<organism evidence="2 3">
    <name type="scientific">Polarella glacialis</name>
    <name type="common">Dinoflagellate</name>
    <dbReference type="NCBI Taxonomy" id="89957"/>
    <lineage>
        <taxon>Eukaryota</taxon>
        <taxon>Sar</taxon>
        <taxon>Alveolata</taxon>
        <taxon>Dinophyceae</taxon>
        <taxon>Suessiales</taxon>
        <taxon>Suessiaceae</taxon>
        <taxon>Polarella</taxon>
    </lineage>
</organism>
<dbReference type="OMA" id="CELVTIA"/>
<dbReference type="OrthoDB" id="417092at2759"/>
<dbReference type="PANTHER" id="PTHR40128:SF1">
    <property type="entry name" value="PHYTANOYL-COA HYDROXYLASE"/>
    <property type="match status" value="1"/>
</dbReference>
<evidence type="ECO:0000313" key="3">
    <source>
        <dbReference type="Proteomes" id="UP000654075"/>
    </source>
</evidence>
<dbReference type="Gene3D" id="2.60.120.620">
    <property type="entry name" value="q2cbj1_9rhob like domain"/>
    <property type="match status" value="1"/>
</dbReference>
<keyword evidence="3" id="KW-1185">Reference proteome</keyword>
<reference evidence="2" key="1">
    <citation type="submission" date="2021-02" db="EMBL/GenBank/DDBJ databases">
        <authorList>
            <person name="Dougan E. K."/>
            <person name="Rhodes N."/>
            <person name="Thang M."/>
            <person name="Chan C."/>
        </authorList>
    </citation>
    <scope>NUCLEOTIDE SEQUENCE</scope>
</reference>
<dbReference type="PANTHER" id="PTHR40128">
    <property type="entry name" value="EXPRESSED PROTEIN"/>
    <property type="match status" value="1"/>
</dbReference>
<gene>
    <name evidence="2" type="ORF">PGLA1383_LOCUS38396</name>
</gene>
<dbReference type="Pfam" id="PF05721">
    <property type="entry name" value="PhyH"/>
    <property type="match status" value="1"/>
</dbReference>
<feature type="region of interest" description="Disordered" evidence="1">
    <location>
        <begin position="1"/>
        <end position="49"/>
    </location>
</feature>
<dbReference type="AlphaFoldDB" id="A0A813G7Q9"/>
<name>A0A813G7Q9_POLGL</name>
<dbReference type="InterPro" id="IPR008775">
    <property type="entry name" value="Phytyl_CoA_dOase-like"/>
</dbReference>
<evidence type="ECO:0008006" key="4">
    <source>
        <dbReference type="Google" id="ProtNLM"/>
    </source>
</evidence>
<evidence type="ECO:0000313" key="2">
    <source>
        <dbReference type="EMBL" id="CAE8620870.1"/>
    </source>
</evidence>
<evidence type="ECO:0000256" key="1">
    <source>
        <dbReference type="SAM" id="MobiDB-lite"/>
    </source>
</evidence>
<accession>A0A813G7Q9</accession>
<dbReference type="SUPFAM" id="SSF51197">
    <property type="entry name" value="Clavaminate synthase-like"/>
    <property type="match status" value="1"/>
</dbReference>
<dbReference type="Proteomes" id="UP000654075">
    <property type="component" value="Unassembled WGS sequence"/>
</dbReference>
<sequence>MASARKRLVRGSSSVAKKPAIRSCRKEALRPRQTAGTGRSAEELDPGSNCASTPRSLKICCPSGGALTAQVGGKESPEVTATQDRRKVGANAEVWCRAREILESEGLVILRGLIPHRVVSAARKRLLQELAEAGALREDTPLEEARVSAGCLESKIAMPSLLRRLDLQALPQVVAVLEHASLFNATSRLMQAKEVVTTAYKWLRAVPPGTFTGPHMDRAYVGDGRRLTAWIPFGKVEAGEKALGSLCWIPGSHRDPSVIERYKDYRRAGTDGERSGWLAADPGALELPPSCSWRSADFAPGDVAVFGMDLLHTTVPNGTDSFRISCDTRWQPLGDPPPAEVVVGPWRRSRSRKSL</sequence>
<proteinExistence type="predicted"/>
<comment type="caution">
    <text evidence="2">The sequence shown here is derived from an EMBL/GenBank/DDBJ whole genome shotgun (WGS) entry which is preliminary data.</text>
</comment>
<dbReference type="EMBL" id="CAJNNV010027599">
    <property type="protein sequence ID" value="CAE8620870.1"/>
    <property type="molecule type" value="Genomic_DNA"/>
</dbReference>
<protein>
    <recommendedName>
        <fullName evidence="4">Phytanoyl-CoA dioxygenase</fullName>
    </recommendedName>
</protein>